<accession>A0ACB8DI97</accession>
<protein>
    <submittedName>
        <fullName evidence="1">Uncharacterized protein</fullName>
    </submittedName>
</protein>
<comment type="caution">
    <text evidence="1">The sequence shown here is derived from an EMBL/GenBank/DDBJ whole genome shotgun (WGS) entry which is preliminary data.</text>
</comment>
<name>A0ACB8DI97_DERSI</name>
<reference evidence="1" key="1">
    <citation type="submission" date="2020-05" db="EMBL/GenBank/DDBJ databases">
        <title>Large-scale comparative analyses of tick genomes elucidate their genetic diversity and vector capacities.</title>
        <authorList>
            <person name="Jia N."/>
            <person name="Wang J."/>
            <person name="Shi W."/>
            <person name="Du L."/>
            <person name="Sun Y."/>
            <person name="Zhan W."/>
            <person name="Jiang J."/>
            <person name="Wang Q."/>
            <person name="Zhang B."/>
            <person name="Ji P."/>
            <person name="Sakyi L.B."/>
            <person name="Cui X."/>
            <person name="Yuan T."/>
            <person name="Jiang B."/>
            <person name="Yang W."/>
            <person name="Lam T.T.-Y."/>
            <person name="Chang Q."/>
            <person name="Ding S."/>
            <person name="Wang X."/>
            <person name="Zhu J."/>
            <person name="Ruan X."/>
            <person name="Zhao L."/>
            <person name="Wei J."/>
            <person name="Que T."/>
            <person name="Du C."/>
            <person name="Cheng J."/>
            <person name="Dai P."/>
            <person name="Han X."/>
            <person name="Huang E."/>
            <person name="Gao Y."/>
            <person name="Liu J."/>
            <person name="Shao H."/>
            <person name="Ye R."/>
            <person name="Li L."/>
            <person name="Wei W."/>
            <person name="Wang X."/>
            <person name="Wang C."/>
            <person name="Yang T."/>
            <person name="Huo Q."/>
            <person name="Li W."/>
            <person name="Guo W."/>
            <person name="Chen H."/>
            <person name="Zhou L."/>
            <person name="Ni X."/>
            <person name="Tian J."/>
            <person name="Zhou Y."/>
            <person name="Sheng Y."/>
            <person name="Liu T."/>
            <person name="Pan Y."/>
            <person name="Xia L."/>
            <person name="Li J."/>
            <person name="Zhao F."/>
            <person name="Cao W."/>
        </authorList>
    </citation>
    <scope>NUCLEOTIDE SEQUENCE</scope>
    <source>
        <strain evidence="1">Dsil-2018</strain>
    </source>
</reference>
<dbReference type="Proteomes" id="UP000821865">
    <property type="component" value="Chromosome 11"/>
</dbReference>
<organism evidence="1 2">
    <name type="scientific">Dermacentor silvarum</name>
    <name type="common">Tick</name>
    <dbReference type="NCBI Taxonomy" id="543639"/>
    <lineage>
        <taxon>Eukaryota</taxon>
        <taxon>Metazoa</taxon>
        <taxon>Ecdysozoa</taxon>
        <taxon>Arthropoda</taxon>
        <taxon>Chelicerata</taxon>
        <taxon>Arachnida</taxon>
        <taxon>Acari</taxon>
        <taxon>Parasitiformes</taxon>
        <taxon>Ixodida</taxon>
        <taxon>Ixodoidea</taxon>
        <taxon>Ixodidae</taxon>
        <taxon>Rhipicephalinae</taxon>
        <taxon>Dermacentor</taxon>
    </lineage>
</organism>
<gene>
    <name evidence="1" type="ORF">HPB49_010492</name>
</gene>
<sequence length="596" mass="63983">MRKKIMAADVKQAPAAPTAARMTEAVTTAVQGPGSTGASTSKHQAEKEDAEALKKLNEFAQTAPAPTALSPSPNHGRRRCRGRCLGVSVVLLGVAVLAVALALLLPSSVVNRSAAAGVCITPGCVDHADTLGLHRNGSGVGPCDDFGKFVCSRWIEKDLKIVPSVTIYRMGNWLVNLAHSQWYEESGNRVAARVTRFADACMHRESLTGSQTDGGIKQLFDFMTQELFPWLLPDTNSSGDGDRLRDDGDYGFTLATIVNMSCGLMMAAVSSDGIHAFILGNKVGNEIYPVLCGGQIAMAYNALLSRVEHGTGSASTDPRSPVTRLLSNVHETAVGKVQTWTSALGSQEIDAVSSRLGNASTVVWPEGKHNESSDAWWGEDLYGPDYDNAMRGFFGHWREIRQRLRGSLNTDAYQSSLRVFRLQSSYLATYDVVSNAISVGVQAITEPFYVARAINTLTLLLDGDHTPSAWVPPANATDGSGAPGQVLWKLGGCASSNASAHVTSLYPALPALEIAHSAYKRFRNVTEDVPLRGLEAYSAEQVFFLTACHVTCWSTSTGHRMSPECTNAMSNFAPFAEAFGCPAGSPMNPHERCQFF</sequence>
<dbReference type="EMBL" id="CM023480">
    <property type="protein sequence ID" value="KAH7970560.1"/>
    <property type="molecule type" value="Genomic_DNA"/>
</dbReference>
<keyword evidence="2" id="KW-1185">Reference proteome</keyword>
<evidence type="ECO:0000313" key="1">
    <source>
        <dbReference type="EMBL" id="KAH7970560.1"/>
    </source>
</evidence>
<evidence type="ECO:0000313" key="2">
    <source>
        <dbReference type="Proteomes" id="UP000821865"/>
    </source>
</evidence>
<proteinExistence type="predicted"/>